<gene>
    <name evidence="3" type="ORF">Fcan01_11986</name>
</gene>
<dbReference type="Proteomes" id="UP000198287">
    <property type="component" value="Unassembled WGS sequence"/>
</dbReference>
<evidence type="ECO:0000256" key="2">
    <source>
        <dbReference type="SAM" id="MobiDB-lite"/>
    </source>
</evidence>
<protein>
    <submittedName>
        <fullName evidence="3">Uncharacterized protein</fullName>
    </submittedName>
</protein>
<feature type="compositionally biased region" description="Polar residues" evidence="2">
    <location>
        <begin position="214"/>
        <end position="225"/>
    </location>
</feature>
<feature type="region of interest" description="Disordered" evidence="2">
    <location>
        <begin position="135"/>
        <end position="225"/>
    </location>
</feature>
<dbReference type="OMA" id="MCAMCTI"/>
<evidence type="ECO:0000313" key="4">
    <source>
        <dbReference type="Proteomes" id="UP000198287"/>
    </source>
</evidence>
<feature type="compositionally biased region" description="Polar residues" evidence="2">
    <location>
        <begin position="151"/>
        <end position="164"/>
    </location>
</feature>
<reference evidence="3 4" key="1">
    <citation type="submission" date="2015-12" db="EMBL/GenBank/DDBJ databases">
        <title>The genome of Folsomia candida.</title>
        <authorList>
            <person name="Faddeeva A."/>
            <person name="Derks M.F."/>
            <person name="Anvar Y."/>
            <person name="Smit S."/>
            <person name="Van Straalen N."/>
            <person name="Roelofs D."/>
        </authorList>
    </citation>
    <scope>NUCLEOTIDE SEQUENCE [LARGE SCALE GENOMIC DNA]</scope>
    <source>
        <strain evidence="3 4">VU population</strain>
        <tissue evidence="3">Whole body</tissue>
    </source>
</reference>
<keyword evidence="1" id="KW-0175">Coiled coil</keyword>
<comment type="caution">
    <text evidence="3">The sequence shown here is derived from an EMBL/GenBank/DDBJ whole genome shotgun (WGS) entry which is preliminary data.</text>
</comment>
<evidence type="ECO:0000256" key="1">
    <source>
        <dbReference type="SAM" id="Coils"/>
    </source>
</evidence>
<feature type="region of interest" description="Disordered" evidence="2">
    <location>
        <begin position="239"/>
        <end position="273"/>
    </location>
</feature>
<organism evidence="3 4">
    <name type="scientific">Folsomia candida</name>
    <name type="common">Springtail</name>
    <dbReference type="NCBI Taxonomy" id="158441"/>
    <lineage>
        <taxon>Eukaryota</taxon>
        <taxon>Metazoa</taxon>
        <taxon>Ecdysozoa</taxon>
        <taxon>Arthropoda</taxon>
        <taxon>Hexapoda</taxon>
        <taxon>Collembola</taxon>
        <taxon>Entomobryomorpha</taxon>
        <taxon>Isotomoidea</taxon>
        <taxon>Isotomidae</taxon>
        <taxon>Proisotominae</taxon>
        <taxon>Folsomia</taxon>
    </lineage>
</organism>
<feature type="compositionally biased region" description="Acidic residues" evidence="2">
    <location>
        <begin position="260"/>
        <end position="271"/>
    </location>
</feature>
<feature type="compositionally biased region" description="Polar residues" evidence="2">
    <location>
        <begin position="248"/>
        <end position="259"/>
    </location>
</feature>
<name>A0A226E6C7_FOLCA</name>
<feature type="coiled-coil region" evidence="1">
    <location>
        <begin position="76"/>
        <end position="119"/>
    </location>
</feature>
<dbReference type="EMBL" id="LNIX01000006">
    <property type="protein sequence ID" value="OXA53153.1"/>
    <property type="molecule type" value="Genomic_DNA"/>
</dbReference>
<proteinExistence type="predicted"/>
<evidence type="ECO:0000313" key="3">
    <source>
        <dbReference type="EMBL" id="OXA53153.1"/>
    </source>
</evidence>
<dbReference type="AlphaFoldDB" id="A0A226E6C7"/>
<accession>A0A226E6C7</accession>
<feature type="compositionally biased region" description="Pro residues" evidence="2">
    <location>
        <begin position="166"/>
        <end position="186"/>
    </location>
</feature>
<keyword evidence="4" id="KW-1185">Reference proteome</keyword>
<sequence length="313" mass="34938">MGLSNCERCHKNFRSSKDKEKMCAMCTIVKLPMPENVAQVEEEFRQISFEFYGTADPRALRILMNPGDLFNQGSRLNTLKDACKAIKSTKDRQKRNREVSRLLDENEAINAKLRLLSKKLMSAILMADTVDRIRSFPEQPQPNSGEAAASNGGSPQRQVRQSNAEVPPPSPSVPTPSPSVPTPPAAVPSTSSKANNRPVEQVENVFKIPKTPISRPNASRQMSALNEVEVNSTVCARKPEKKKLVANEDSTPPKSSENENLQDQDPVDTDDQLMPLKRANSVKNRIQEFEALNRRASTGTFDRRVSPRRKLNF</sequence>